<evidence type="ECO:0000259" key="9">
    <source>
        <dbReference type="Pfam" id="PF02771"/>
    </source>
</evidence>
<dbReference type="InterPro" id="IPR009075">
    <property type="entry name" value="AcylCo_DH/oxidase_C"/>
</dbReference>
<evidence type="ECO:0000256" key="6">
    <source>
        <dbReference type="RuleBase" id="RU362125"/>
    </source>
</evidence>
<dbReference type="SUPFAM" id="SSF56645">
    <property type="entry name" value="Acyl-CoA dehydrogenase NM domain-like"/>
    <property type="match status" value="1"/>
</dbReference>
<dbReference type="Pfam" id="PF00441">
    <property type="entry name" value="Acyl-CoA_dh_1"/>
    <property type="match status" value="1"/>
</dbReference>
<dbReference type="InterPro" id="IPR046373">
    <property type="entry name" value="Acyl-CoA_Oxase/DH_mid-dom_sf"/>
</dbReference>
<sequence>MALRTQPLTGLSDEEQQFAEVAYNIASVYADRSFGDRDAIDAYWDDCRKAGMCGLGVPEQYGGAGEDLFPLVLATERTSAAGFPATRLVTGQGMCGRILLRAGGPEQQQQRWLPALATGAARFSFGLTEAGSGSNAQKMRTTARRKGDGWVLNGEKTYITAFDECDVMLLAANAPEDGGITLFLVEEPRSRIVSQPVHLGMTIYERHWTLFVDDLELGPDAVVGEVGKGFRAMFAALNCERLLVGAQSLGLGRHGLSRAVGYAKEREVFDVPIGAHQAVQHPLAEAYVQLEAAWALLVSAARGYSEGGRGGMLANAAKMACCDAGFFTLDRALQTFGGSGYTTDVGLLEPYLLTRLFRSVPVSRELGLNQIAMEALGLPRSY</sequence>
<dbReference type="Proteomes" id="UP000595446">
    <property type="component" value="Chromosome"/>
</dbReference>
<evidence type="ECO:0000256" key="2">
    <source>
        <dbReference type="ARBA" id="ARBA00009347"/>
    </source>
</evidence>
<evidence type="ECO:0000256" key="3">
    <source>
        <dbReference type="ARBA" id="ARBA00022630"/>
    </source>
</evidence>
<evidence type="ECO:0000259" key="8">
    <source>
        <dbReference type="Pfam" id="PF02770"/>
    </source>
</evidence>
<evidence type="ECO:0000256" key="5">
    <source>
        <dbReference type="ARBA" id="ARBA00023002"/>
    </source>
</evidence>
<evidence type="ECO:0000259" key="7">
    <source>
        <dbReference type="Pfam" id="PF00441"/>
    </source>
</evidence>
<dbReference type="GO" id="GO:0003995">
    <property type="term" value="F:acyl-CoA dehydrogenase activity"/>
    <property type="evidence" value="ECO:0007669"/>
    <property type="project" value="TreeGrafter"/>
</dbReference>
<keyword evidence="4 6" id="KW-0274">FAD</keyword>
<protein>
    <submittedName>
        <fullName evidence="10">Acyl-CoA dehydrogenase</fullName>
    </submittedName>
</protein>
<dbReference type="Pfam" id="PF02770">
    <property type="entry name" value="Acyl-CoA_dh_M"/>
    <property type="match status" value="1"/>
</dbReference>
<dbReference type="AlphaFoldDB" id="A0A7R7GUF9"/>
<gene>
    <name evidence="10" type="ORF">MHEC_26810</name>
</gene>
<dbReference type="InterPro" id="IPR009100">
    <property type="entry name" value="AcylCoA_DH/oxidase_NM_dom_sf"/>
</dbReference>
<proteinExistence type="inferred from homology"/>
<evidence type="ECO:0000256" key="4">
    <source>
        <dbReference type="ARBA" id="ARBA00022827"/>
    </source>
</evidence>
<dbReference type="Gene3D" id="1.10.540.10">
    <property type="entry name" value="Acyl-CoA dehydrogenase/oxidase, N-terminal domain"/>
    <property type="match status" value="1"/>
</dbReference>
<comment type="cofactor">
    <cofactor evidence="1 6">
        <name>FAD</name>
        <dbReference type="ChEBI" id="CHEBI:57692"/>
    </cofactor>
</comment>
<evidence type="ECO:0000313" key="10">
    <source>
        <dbReference type="EMBL" id="BCO36248.1"/>
    </source>
</evidence>
<reference evidence="10 11" key="1">
    <citation type="submission" date="2020-12" db="EMBL/GenBank/DDBJ databases">
        <title>Complete genome sequence of Mycobacterium heckeshornense JCM 15655T, closely related to a pathogenic non-tuberculous mycobacterial species Mycobacterium xenopi.</title>
        <authorList>
            <person name="Yoshida M."/>
            <person name="Fukano H."/>
            <person name="Asakura T."/>
            <person name="Suzuki M."/>
            <person name="Hoshino Y."/>
        </authorList>
    </citation>
    <scope>NUCLEOTIDE SEQUENCE [LARGE SCALE GENOMIC DNA]</scope>
    <source>
        <strain evidence="10 11">JCM 15655</strain>
    </source>
</reference>
<dbReference type="InterPro" id="IPR037069">
    <property type="entry name" value="AcylCoA_DH/ox_N_sf"/>
</dbReference>
<accession>A0A7R7GUF9</accession>
<dbReference type="EMBL" id="AP024237">
    <property type="protein sequence ID" value="BCO36248.1"/>
    <property type="molecule type" value="Genomic_DNA"/>
</dbReference>
<feature type="domain" description="Acyl-CoA dehydrogenase/oxidase C-terminal" evidence="7">
    <location>
        <begin position="227"/>
        <end position="364"/>
    </location>
</feature>
<name>A0A7R7GUF9_9MYCO</name>
<organism evidence="10 11">
    <name type="scientific">Mycobacterium heckeshornense</name>
    <dbReference type="NCBI Taxonomy" id="110505"/>
    <lineage>
        <taxon>Bacteria</taxon>
        <taxon>Bacillati</taxon>
        <taxon>Actinomycetota</taxon>
        <taxon>Actinomycetes</taxon>
        <taxon>Mycobacteriales</taxon>
        <taxon>Mycobacteriaceae</taxon>
        <taxon>Mycobacterium</taxon>
    </lineage>
</organism>
<feature type="domain" description="Acyl-CoA oxidase/dehydrogenase middle" evidence="8">
    <location>
        <begin position="124"/>
        <end position="201"/>
    </location>
</feature>
<dbReference type="InterPro" id="IPR006091">
    <property type="entry name" value="Acyl-CoA_Oxase/DH_mid-dom"/>
</dbReference>
<dbReference type="Pfam" id="PF02771">
    <property type="entry name" value="Acyl-CoA_dh_N"/>
    <property type="match status" value="1"/>
</dbReference>
<dbReference type="CDD" id="cd00567">
    <property type="entry name" value="ACAD"/>
    <property type="match status" value="1"/>
</dbReference>
<dbReference type="InterPro" id="IPR036250">
    <property type="entry name" value="AcylCo_DH-like_C"/>
</dbReference>
<dbReference type="InterPro" id="IPR013786">
    <property type="entry name" value="AcylCoA_DH/ox_N"/>
</dbReference>
<dbReference type="Gene3D" id="1.20.140.10">
    <property type="entry name" value="Butyryl-CoA Dehydrogenase, subunit A, domain 3"/>
    <property type="match status" value="1"/>
</dbReference>
<dbReference type="GO" id="GO:0050660">
    <property type="term" value="F:flavin adenine dinucleotide binding"/>
    <property type="evidence" value="ECO:0007669"/>
    <property type="project" value="InterPro"/>
</dbReference>
<evidence type="ECO:0000313" key="11">
    <source>
        <dbReference type="Proteomes" id="UP000595446"/>
    </source>
</evidence>
<dbReference type="SUPFAM" id="SSF47203">
    <property type="entry name" value="Acyl-CoA dehydrogenase C-terminal domain-like"/>
    <property type="match status" value="1"/>
</dbReference>
<evidence type="ECO:0000256" key="1">
    <source>
        <dbReference type="ARBA" id="ARBA00001974"/>
    </source>
</evidence>
<keyword evidence="3 6" id="KW-0285">Flavoprotein</keyword>
<comment type="similarity">
    <text evidence="2 6">Belongs to the acyl-CoA dehydrogenase family.</text>
</comment>
<dbReference type="Gene3D" id="2.40.110.10">
    <property type="entry name" value="Butyryl-CoA Dehydrogenase, subunit A, domain 2"/>
    <property type="match status" value="1"/>
</dbReference>
<dbReference type="OrthoDB" id="2986495at2"/>
<dbReference type="PANTHER" id="PTHR43884:SF20">
    <property type="entry name" value="ACYL-COA DEHYDROGENASE FADE28"/>
    <property type="match status" value="1"/>
</dbReference>
<feature type="domain" description="Acyl-CoA dehydrogenase/oxidase N-terminal" evidence="9">
    <location>
        <begin position="21"/>
        <end position="119"/>
    </location>
</feature>
<dbReference type="PANTHER" id="PTHR43884">
    <property type="entry name" value="ACYL-COA DEHYDROGENASE"/>
    <property type="match status" value="1"/>
</dbReference>
<dbReference type="RefSeq" id="WP_048893849.1">
    <property type="nucleotide sequence ID" value="NZ_AP024237.1"/>
</dbReference>
<keyword evidence="11" id="KW-1185">Reference proteome</keyword>
<keyword evidence="5 6" id="KW-0560">Oxidoreductase</keyword>